<organism evidence="1 2">
    <name type="scientific">Collinsella tanakaei YIT 12063</name>
    <dbReference type="NCBI Taxonomy" id="742742"/>
    <lineage>
        <taxon>Bacteria</taxon>
        <taxon>Bacillati</taxon>
        <taxon>Actinomycetota</taxon>
        <taxon>Coriobacteriia</taxon>
        <taxon>Coriobacteriales</taxon>
        <taxon>Coriobacteriaceae</taxon>
        <taxon>Collinsella</taxon>
    </lineage>
</organism>
<dbReference type="AlphaFoldDB" id="G1WGG6"/>
<dbReference type="GeneID" id="62758204"/>
<dbReference type="Proteomes" id="UP000004830">
    <property type="component" value="Unassembled WGS sequence"/>
</dbReference>
<name>G1WGG6_9ACTN</name>
<evidence type="ECO:0000313" key="1">
    <source>
        <dbReference type="EMBL" id="EGX67417.1"/>
    </source>
</evidence>
<dbReference type="PATRIC" id="fig|742742.3.peg.412"/>
<accession>G1WGG6</accession>
<reference evidence="1 2" key="1">
    <citation type="submission" date="2011-06" db="EMBL/GenBank/DDBJ databases">
        <title>The Genome Sequence of Collinsella tanakaei YIT 12063.</title>
        <authorList>
            <consortium name="The Broad Institute Genome Sequencing Platform"/>
            <person name="Earl A."/>
            <person name="Ward D."/>
            <person name="Feldgarden M."/>
            <person name="Gevers D."/>
            <person name="Morotomi M."/>
            <person name="Young S.K."/>
            <person name="Zeng Q."/>
            <person name="Gargeya S."/>
            <person name="Fitzgerald M."/>
            <person name="Haas B."/>
            <person name="Abouelleil A."/>
            <person name="Alvarado L."/>
            <person name="Arachchi H.M."/>
            <person name="Berlin A."/>
            <person name="Brown A."/>
            <person name="Chapman S.B."/>
            <person name="Chen Z."/>
            <person name="Dunbar C."/>
            <person name="Freedman E."/>
            <person name="Gearin G."/>
            <person name="Gellesch M."/>
            <person name="Goldberg J."/>
            <person name="Griggs A."/>
            <person name="Gujja S."/>
            <person name="Heiman D."/>
            <person name="Howarth C."/>
            <person name="Larson L."/>
            <person name="Lui A."/>
            <person name="MacDonald P.J.P."/>
            <person name="Mehta T."/>
            <person name="Montmayeur A."/>
            <person name="Murphy C."/>
            <person name="Neiman D."/>
            <person name="Pearson M."/>
            <person name="Priest M."/>
            <person name="Roberts A."/>
            <person name="Saif S."/>
            <person name="Shea T."/>
            <person name="Shenoy N."/>
            <person name="Sisk P."/>
            <person name="Stolte C."/>
            <person name="Sykes S."/>
            <person name="Wortman J."/>
            <person name="Nusbaum C."/>
            <person name="Birren B."/>
        </authorList>
    </citation>
    <scope>NUCLEOTIDE SEQUENCE [LARGE SCALE GENOMIC DNA]</scope>
    <source>
        <strain evidence="1 2">YIT 12063</strain>
    </source>
</reference>
<gene>
    <name evidence="1" type="ORF">HMPREF9452_00429</name>
</gene>
<sequence>MDLESNGVPTAADSRCCGWCEHWSEGCGGCGICAVEVSRLDGGITGIKLADCMTMYEDGEDCADYREVE</sequence>
<proteinExistence type="predicted"/>
<protein>
    <submittedName>
        <fullName evidence="1">Uncharacterized protein</fullName>
    </submittedName>
</protein>
<dbReference type="EMBL" id="ADLS01000006">
    <property type="protein sequence ID" value="EGX67417.1"/>
    <property type="molecule type" value="Genomic_DNA"/>
</dbReference>
<dbReference type="STRING" id="742742.HMPREF9452_00429"/>
<dbReference type="RefSeq" id="WP_009140465.1">
    <property type="nucleotide sequence ID" value="NZ_JH126467.1"/>
</dbReference>
<dbReference type="HOGENOM" id="CLU_2768719_0_0_11"/>
<comment type="caution">
    <text evidence="1">The sequence shown here is derived from an EMBL/GenBank/DDBJ whole genome shotgun (WGS) entry which is preliminary data.</text>
</comment>
<evidence type="ECO:0000313" key="2">
    <source>
        <dbReference type="Proteomes" id="UP000004830"/>
    </source>
</evidence>
<keyword evidence="2" id="KW-1185">Reference proteome</keyword>